<dbReference type="Pfam" id="PF01593">
    <property type="entry name" value="Amino_oxidase"/>
    <property type="match status" value="1"/>
</dbReference>
<dbReference type="Gene3D" id="3.50.50.60">
    <property type="entry name" value="FAD/NAD(P)-binding domain"/>
    <property type="match status" value="2"/>
</dbReference>
<accession>A0A840AUG5</accession>
<dbReference type="AlphaFoldDB" id="A0A840AUG5"/>
<dbReference type="RefSeq" id="WP_183400889.1">
    <property type="nucleotide sequence ID" value="NZ_JACIDS010000005.1"/>
</dbReference>
<reference evidence="2 3" key="1">
    <citation type="submission" date="2020-08" db="EMBL/GenBank/DDBJ databases">
        <title>Genomic Encyclopedia of Type Strains, Phase IV (KMG-IV): sequencing the most valuable type-strain genomes for metagenomic binning, comparative biology and taxonomic classification.</title>
        <authorList>
            <person name="Goeker M."/>
        </authorList>
    </citation>
    <scope>NUCLEOTIDE SEQUENCE [LARGE SCALE GENOMIC DNA]</scope>
    <source>
        <strain evidence="2 3">DSM 25966</strain>
    </source>
</reference>
<dbReference type="SUPFAM" id="SSF51905">
    <property type="entry name" value="FAD/NAD(P)-binding domain"/>
    <property type="match status" value="1"/>
</dbReference>
<dbReference type="PANTHER" id="PTHR42923:SF46">
    <property type="entry name" value="AMINE OXIDASE"/>
    <property type="match status" value="1"/>
</dbReference>
<dbReference type="InterPro" id="IPR050464">
    <property type="entry name" value="Zeta_carotene_desat/Oxidored"/>
</dbReference>
<dbReference type="Proteomes" id="UP000553963">
    <property type="component" value="Unassembled WGS sequence"/>
</dbReference>
<comment type="caution">
    <text evidence="2">The sequence shown here is derived from an EMBL/GenBank/DDBJ whole genome shotgun (WGS) entry which is preliminary data.</text>
</comment>
<keyword evidence="3" id="KW-1185">Reference proteome</keyword>
<dbReference type="PANTHER" id="PTHR42923">
    <property type="entry name" value="PROTOPORPHYRINOGEN OXIDASE"/>
    <property type="match status" value="1"/>
</dbReference>
<protein>
    <submittedName>
        <fullName evidence="2">Protoporphyrinogen oxidase</fullName>
    </submittedName>
</protein>
<dbReference type="EMBL" id="JACIDS010000005">
    <property type="protein sequence ID" value="MBB3933254.1"/>
    <property type="molecule type" value="Genomic_DNA"/>
</dbReference>
<evidence type="ECO:0000313" key="3">
    <source>
        <dbReference type="Proteomes" id="UP000553963"/>
    </source>
</evidence>
<proteinExistence type="predicted"/>
<evidence type="ECO:0000313" key="2">
    <source>
        <dbReference type="EMBL" id="MBB3933254.1"/>
    </source>
</evidence>
<feature type="domain" description="Amine oxidase" evidence="1">
    <location>
        <begin position="13"/>
        <end position="354"/>
    </location>
</feature>
<dbReference type="InterPro" id="IPR036188">
    <property type="entry name" value="FAD/NAD-bd_sf"/>
</dbReference>
<organism evidence="2 3">
    <name type="scientific">Kaistia hirudinis</name>
    <dbReference type="NCBI Taxonomy" id="1293440"/>
    <lineage>
        <taxon>Bacteria</taxon>
        <taxon>Pseudomonadati</taxon>
        <taxon>Pseudomonadota</taxon>
        <taxon>Alphaproteobacteria</taxon>
        <taxon>Hyphomicrobiales</taxon>
        <taxon>Kaistiaceae</taxon>
        <taxon>Kaistia</taxon>
    </lineage>
</organism>
<gene>
    <name evidence="2" type="ORF">GGR25_004318</name>
</gene>
<dbReference type="InterPro" id="IPR002937">
    <property type="entry name" value="Amino_oxidase"/>
</dbReference>
<dbReference type="NCBIfam" id="NF005560">
    <property type="entry name" value="PRK07233.1"/>
    <property type="match status" value="1"/>
</dbReference>
<name>A0A840AUG5_9HYPH</name>
<dbReference type="GO" id="GO:0016491">
    <property type="term" value="F:oxidoreductase activity"/>
    <property type="evidence" value="ECO:0007669"/>
    <property type="project" value="InterPro"/>
</dbReference>
<evidence type="ECO:0000259" key="1">
    <source>
        <dbReference type="Pfam" id="PF01593"/>
    </source>
</evidence>
<sequence>MVKTVVIGAGAMGLAAAYHALKAGHEVDVVEADRIAGGMAAHFDFDGLSIERFYHFVCKPDRPTFALLDELGIGDKMRWRPTSMGYWTDGALHDWGDPIALLRFPHLDLVSKIRYGAQAFLTTKRKSFDDLENVSAREWIEKGAGPKVYERMWRRLMELKFYEYADNVSAAWIATRVKRIGSSRRSMFQEELGYIEGGSETLVKALVAAIERLGGRIRLASPAEKVVTEGGRVTGVLAGGDFIAADAVISTVPTPYVSRLVPDFSDATKAAYDAIRNIGVVCVLHKLRKSVTPHFWVNVVDETMAIPGFIEFSNLRPVDATIVYVPYYMPTTQAKWSASDESFVNESFAYLKRVNPALTDADRIASTVGRLSHAQPLCEPGFAKRIPPIRTEIAGLQIADTCYYYPEDRGISEGARLAAEMAKAIGTDYEPRREPIFR</sequence>